<dbReference type="Proteomes" id="UP000230069">
    <property type="component" value="Unassembled WGS sequence"/>
</dbReference>
<keyword evidence="5 6" id="KW-0694">RNA-binding</keyword>
<dbReference type="SUPFAM" id="SSF53335">
    <property type="entry name" value="S-adenosyl-L-methionine-dependent methyltransferases"/>
    <property type="match status" value="1"/>
</dbReference>
<dbReference type="FunCoup" id="A0A2G5EAP7">
    <property type="interactions" value="21"/>
</dbReference>
<organism evidence="10 11">
    <name type="scientific">Aquilegia coerulea</name>
    <name type="common">Rocky mountain columbine</name>
    <dbReference type="NCBI Taxonomy" id="218851"/>
    <lineage>
        <taxon>Eukaryota</taxon>
        <taxon>Viridiplantae</taxon>
        <taxon>Streptophyta</taxon>
        <taxon>Embryophyta</taxon>
        <taxon>Tracheophyta</taxon>
        <taxon>Spermatophyta</taxon>
        <taxon>Magnoliopsida</taxon>
        <taxon>Ranunculales</taxon>
        <taxon>Ranunculaceae</taxon>
        <taxon>Thalictroideae</taxon>
        <taxon>Aquilegia</taxon>
    </lineage>
</organism>
<dbReference type="InterPro" id="IPR011530">
    <property type="entry name" value="rRNA_adenine_dimethylase"/>
</dbReference>
<dbReference type="SMART" id="SM00650">
    <property type="entry name" value="rADc"/>
    <property type="match status" value="1"/>
</dbReference>
<dbReference type="PROSITE" id="PS51689">
    <property type="entry name" value="SAM_RNA_A_N6_MT"/>
    <property type="match status" value="1"/>
</dbReference>
<evidence type="ECO:0000256" key="3">
    <source>
        <dbReference type="ARBA" id="ARBA00022679"/>
    </source>
</evidence>
<name>A0A2G5EAP7_AQUCA</name>
<feature type="binding site" evidence="6">
    <location>
        <position position="71"/>
    </location>
    <ligand>
        <name>S-adenosyl-L-methionine</name>
        <dbReference type="ChEBI" id="CHEBI:59789"/>
    </ligand>
</feature>
<evidence type="ECO:0000259" key="9">
    <source>
        <dbReference type="SMART" id="SM00650"/>
    </source>
</evidence>
<dbReference type="InterPro" id="IPR029063">
    <property type="entry name" value="SAM-dependent_MTases_sf"/>
</dbReference>
<evidence type="ECO:0000313" key="11">
    <source>
        <dbReference type="Proteomes" id="UP000230069"/>
    </source>
</evidence>
<feature type="binding site" evidence="6">
    <location>
        <position position="119"/>
    </location>
    <ligand>
        <name>S-adenosyl-L-methionine</name>
        <dbReference type="ChEBI" id="CHEBI:59789"/>
    </ligand>
</feature>
<evidence type="ECO:0000256" key="1">
    <source>
        <dbReference type="ARBA" id="ARBA00022552"/>
    </source>
</evidence>
<dbReference type="AlphaFoldDB" id="A0A2G5EAP7"/>
<feature type="binding site" evidence="6">
    <location>
        <position position="147"/>
    </location>
    <ligand>
        <name>S-adenosyl-L-methionine</name>
        <dbReference type="ChEBI" id="CHEBI:59789"/>
    </ligand>
</feature>
<keyword evidence="4 6" id="KW-0949">S-adenosyl-L-methionine</keyword>
<dbReference type="InParanoid" id="A0A2G5EAP7"/>
<dbReference type="EMBL" id="KZ305027">
    <property type="protein sequence ID" value="PIA52816.1"/>
    <property type="molecule type" value="Genomic_DNA"/>
</dbReference>
<reference evidence="10 11" key="1">
    <citation type="submission" date="2017-09" db="EMBL/GenBank/DDBJ databases">
        <title>WGS assembly of Aquilegia coerulea Goldsmith.</title>
        <authorList>
            <person name="Hodges S."/>
            <person name="Kramer E."/>
            <person name="Nordborg M."/>
            <person name="Tomkins J."/>
            <person name="Borevitz J."/>
            <person name="Derieg N."/>
            <person name="Yan J."/>
            <person name="Mihaltcheva S."/>
            <person name="Hayes R.D."/>
            <person name="Rokhsar D."/>
        </authorList>
    </citation>
    <scope>NUCLEOTIDE SEQUENCE [LARGE SCALE GENOMIC DNA]</scope>
    <source>
        <strain evidence="11">cv. Goldsmith</strain>
    </source>
</reference>
<feature type="compositionally biased region" description="Basic and acidic residues" evidence="8">
    <location>
        <begin position="47"/>
        <end position="60"/>
    </location>
</feature>
<dbReference type="PANTHER" id="PTHR11727:SF12">
    <property type="entry name" value="RIBOSOMAL RNA SMALL SUBUNIT METHYLTRANSFERASE, MITOCHONDRIAL"/>
    <property type="match status" value="1"/>
</dbReference>
<sequence>MFCHRSSTSLLRLLQQKRQFFRFLGTKPSYRRPYYRKDNDDDDEEEDRRNRRAENARPEDSIYLHKSRGQHILTNPRVLDAIVRKANIKPTDTILEIGPGTGNLTLKLLEAAEKVVAIEIDKRMIEILNNRVVECGFEDRITVICKDALKTEFPHFDLIVANIPYGISSPLIAKIVSGVYSFRSATLLLQKEFAHRLLAKPGDSEYNRLAVNVKLVADVEFIMDVSKRDFVPCPKVDSSVVKIHPKSQVPDINMKEWRAFTLTCFSKKNKTLGATFRQKKKVLELFKRSSQMNDELLNNDDTKYCDDADAEEEEVEEDDECDCSLPCSETEIGLFKNKIMGILKEGGFEDKRPIKLCNEELMHLLSLFNQSGIHFYQAKLKGKGKCNISGGGTLTNISHL</sequence>
<evidence type="ECO:0000313" key="10">
    <source>
        <dbReference type="EMBL" id="PIA52816.1"/>
    </source>
</evidence>
<keyword evidence="11" id="KW-1185">Reference proteome</keyword>
<gene>
    <name evidence="10" type="ORF">AQUCO_01000587v1</name>
</gene>
<dbReference type="InterPro" id="IPR001737">
    <property type="entry name" value="KsgA/Erm"/>
</dbReference>
<feature type="binding site" evidence="6">
    <location>
        <position position="162"/>
    </location>
    <ligand>
        <name>S-adenosyl-L-methionine</name>
        <dbReference type="ChEBI" id="CHEBI:59789"/>
    </ligand>
</feature>
<feature type="domain" description="Ribosomal RNA adenine methylase transferase N-terminal" evidence="9">
    <location>
        <begin position="78"/>
        <end position="247"/>
    </location>
</feature>
<dbReference type="FunFam" id="3.40.50.150:FF:000081">
    <property type="entry name" value="rRNA adenine N(6)-methyltransferase"/>
    <property type="match status" value="1"/>
</dbReference>
<keyword evidence="3 6" id="KW-0808">Transferase</keyword>
<feature type="binding site" evidence="6">
    <location>
        <position position="98"/>
    </location>
    <ligand>
        <name>S-adenosyl-L-methionine</name>
        <dbReference type="ChEBI" id="CHEBI:59789"/>
    </ligand>
</feature>
<dbReference type="Gene3D" id="3.40.50.150">
    <property type="entry name" value="Vaccinia Virus protein VP39"/>
    <property type="match status" value="1"/>
</dbReference>
<dbReference type="OrthoDB" id="74991at2759"/>
<dbReference type="EC" id="2.1.1.-" evidence="7"/>
<dbReference type="GO" id="GO:0000179">
    <property type="term" value="F:rRNA (adenine-N6,N6-)-dimethyltransferase activity"/>
    <property type="evidence" value="ECO:0007669"/>
    <property type="project" value="UniProtKB-UniRule"/>
</dbReference>
<dbReference type="Gene3D" id="1.10.8.480">
    <property type="match status" value="1"/>
</dbReference>
<dbReference type="GO" id="GO:0003723">
    <property type="term" value="F:RNA binding"/>
    <property type="evidence" value="ECO:0007669"/>
    <property type="project" value="UniProtKB-UniRule"/>
</dbReference>
<dbReference type="PANTHER" id="PTHR11727">
    <property type="entry name" value="DIMETHYLADENOSINE TRANSFERASE"/>
    <property type="match status" value="1"/>
</dbReference>
<keyword evidence="2 6" id="KW-0489">Methyltransferase</keyword>
<proteinExistence type="inferred from homology"/>
<evidence type="ECO:0000256" key="8">
    <source>
        <dbReference type="SAM" id="MobiDB-lite"/>
    </source>
</evidence>
<comment type="similarity">
    <text evidence="6 7">Belongs to the class I-like SAM-binding methyltransferase superfamily. rRNA adenine N(6)-methyltransferase family.</text>
</comment>
<dbReference type="STRING" id="218851.A0A2G5EAP7"/>
<dbReference type="NCBIfam" id="TIGR00755">
    <property type="entry name" value="ksgA"/>
    <property type="match status" value="1"/>
</dbReference>
<feature type="region of interest" description="Disordered" evidence="8">
    <location>
        <begin position="32"/>
        <end position="60"/>
    </location>
</feature>
<keyword evidence="1 7" id="KW-0698">rRNA processing</keyword>
<evidence type="ECO:0000256" key="6">
    <source>
        <dbReference type="PROSITE-ProRule" id="PRU01026"/>
    </source>
</evidence>
<dbReference type="CDD" id="cd02440">
    <property type="entry name" value="AdoMet_MTases"/>
    <property type="match status" value="1"/>
</dbReference>
<protein>
    <recommendedName>
        <fullName evidence="7">rRNA adenine N(6)-methyltransferase</fullName>
        <ecNumber evidence="7">2.1.1.-</ecNumber>
    </recommendedName>
</protein>
<dbReference type="PROSITE" id="PS01131">
    <property type="entry name" value="RRNA_A_DIMETH"/>
    <property type="match status" value="1"/>
</dbReference>
<dbReference type="InterPro" id="IPR020596">
    <property type="entry name" value="rRNA_Ade_Mease_Trfase_CS"/>
</dbReference>
<feature type="binding site" evidence="6">
    <location>
        <position position="73"/>
    </location>
    <ligand>
        <name>S-adenosyl-L-methionine</name>
        <dbReference type="ChEBI" id="CHEBI:59789"/>
    </ligand>
</feature>
<evidence type="ECO:0000256" key="7">
    <source>
        <dbReference type="RuleBase" id="RU362106"/>
    </source>
</evidence>
<evidence type="ECO:0000256" key="4">
    <source>
        <dbReference type="ARBA" id="ARBA00022691"/>
    </source>
</evidence>
<dbReference type="GO" id="GO:0005739">
    <property type="term" value="C:mitochondrion"/>
    <property type="evidence" value="ECO:0007669"/>
    <property type="project" value="TreeGrafter"/>
</dbReference>
<evidence type="ECO:0000256" key="5">
    <source>
        <dbReference type="ARBA" id="ARBA00022884"/>
    </source>
</evidence>
<dbReference type="Pfam" id="PF00398">
    <property type="entry name" value="RrnaAD"/>
    <property type="match status" value="1"/>
</dbReference>
<dbReference type="InterPro" id="IPR020598">
    <property type="entry name" value="rRNA_Ade_methylase_Trfase_N"/>
</dbReference>
<evidence type="ECO:0000256" key="2">
    <source>
        <dbReference type="ARBA" id="ARBA00022603"/>
    </source>
</evidence>
<accession>A0A2G5EAP7</accession>